<organism evidence="5 6">
    <name type="scientific">Mesonia aestuariivivens</name>
    <dbReference type="NCBI Taxonomy" id="2796128"/>
    <lineage>
        <taxon>Bacteria</taxon>
        <taxon>Pseudomonadati</taxon>
        <taxon>Bacteroidota</taxon>
        <taxon>Flavobacteriia</taxon>
        <taxon>Flavobacteriales</taxon>
        <taxon>Flavobacteriaceae</taxon>
        <taxon>Mesonia</taxon>
    </lineage>
</organism>
<accession>A0ABS6VZR2</accession>
<dbReference type="InterPro" id="IPR011659">
    <property type="entry name" value="WD40"/>
</dbReference>
<feature type="chain" id="PRO_5045560499" evidence="3">
    <location>
        <begin position="23"/>
        <end position="685"/>
    </location>
</feature>
<dbReference type="PANTHER" id="PTHR30329:SF21">
    <property type="entry name" value="LIPOPROTEIN YIAD-RELATED"/>
    <property type="match status" value="1"/>
</dbReference>
<dbReference type="RefSeq" id="WP_219039362.1">
    <property type="nucleotide sequence ID" value="NZ_JAHWDF010000004.1"/>
</dbReference>
<evidence type="ECO:0000313" key="6">
    <source>
        <dbReference type="Proteomes" id="UP000719267"/>
    </source>
</evidence>
<dbReference type="EMBL" id="JAHWDF010000004">
    <property type="protein sequence ID" value="MBW2961072.1"/>
    <property type="molecule type" value="Genomic_DNA"/>
</dbReference>
<name>A0ABS6VZR2_9FLAO</name>
<evidence type="ECO:0000256" key="1">
    <source>
        <dbReference type="PROSITE-ProRule" id="PRU00473"/>
    </source>
</evidence>
<comment type="caution">
    <text evidence="5">The sequence shown here is derived from an EMBL/GenBank/DDBJ whole genome shotgun (WGS) entry which is preliminary data.</text>
</comment>
<reference evidence="5 6" key="1">
    <citation type="submission" date="2021-07" db="EMBL/GenBank/DDBJ databases">
        <title>Mesonia aestuariivivens sp. nov., isolated from a tidal flat.</title>
        <authorList>
            <person name="Kim Y.-O."/>
            <person name="Yoon J.-H."/>
        </authorList>
    </citation>
    <scope>NUCLEOTIDE SEQUENCE [LARGE SCALE GENOMIC DNA]</scope>
    <source>
        <strain evidence="5 6">JHPTF-M18</strain>
    </source>
</reference>
<keyword evidence="2" id="KW-0175">Coiled coil</keyword>
<proteinExistence type="predicted"/>
<feature type="signal peptide" evidence="3">
    <location>
        <begin position="1"/>
        <end position="22"/>
    </location>
</feature>
<dbReference type="Proteomes" id="UP000719267">
    <property type="component" value="Unassembled WGS sequence"/>
</dbReference>
<feature type="coiled-coil region" evidence="2">
    <location>
        <begin position="509"/>
        <end position="555"/>
    </location>
</feature>
<keyword evidence="1" id="KW-0472">Membrane</keyword>
<evidence type="ECO:0000259" key="4">
    <source>
        <dbReference type="PROSITE" id="PS51123"/>
    </source>
</evidence>
<sequence length="685" mass="79697">MKKNFLYIIFTATFFLSFLGNAQDFSTKKADKYFARTYYAKAIPLYEEVISYNSSAETIQNLADAYFFTFDLKKAEKWYRVLFKKKGEILDKKHIFYYYQTLKALQKNDLANNLYQEHLLEASKKTDFLRSLVYLENVKAIGDRYSLKNLELNTDKSEFFSGIYQDQLLISSTKQEKGLFSKLYYWNNLPYLNLYAIPLDSLENSSPKLFAEELSTKFHESNAVFTKDGKTVFFTRNSYLNHKTERDTAKVTQLQIYKAELKNKKWINVTLLPFNNKNYSCEHPALSQDGQTLYFASNKPGGFGGFDLYSVNTTNYLNPKNLGNLINTSKKEQFPFIDHQGNLYFASNGHPGFGMLDVFIAKTSENGFEKPDNVGLPINSGYDDFAFYINTITKDGFFSSNRLSGKGNDDVYQIHEIKPLIIEDCYQLLKGNIFNKTTQELLANAKVFLKENEIIIDSLITDKTGSFSFKINCNSSFQLSANKTGFSNDSKSFNTLSERKKEHAKDLYLLSEKAIAQEKEKKLQQEKEKIHQQQLKKQQKKHQEKQKLIKRIIQQEPSIVEKKEKTVIKTEPIYFDYDLWYIRKESRKTLQKVISLLKKYPEMKIEIGTHTDMRGNNKYNLDLSQKRSESVLEYFNENGIDLNRLQAVGYGETQPIIICKTEDSCTEEQHEINRRCEFIIKAFTK</sequence>
<keyword evidence="3" id="KW-0732">Signal</keyword>
<dbReference type="CDD" id="cd07185">
    <property type="entry name" value="OmpA_C-like"/>
    <property type="match status" value="1"/>
</dbReference>
<protein>
    <submittedName>
        <fullName evidence="5">OmpA family protein</fullName>
    </submittedName>
</protein>
<evidence type="ECO:0000256" key="2">
    <source>
        <dbReference type="SAM" id="Coils"/>
    </source>
</evidence>
<dbReference type="Pfam" id="PF07676">
    <property type="entry name" value="PD40"/>
    <property type="match status" value="2"/>
</dbReference>
<dbReference type="Pfam" id="PF00691">
    <property type="entry name" value="OmpA"/>
    <property type="match status" value="1"/>
</dbReference>
<evidence type="ECO:0000256" key="3">
    <source>
        <dbReference type="SAM" id="SignalP"/>
    </source>
</evidence>
<dbReference type="InterPro" id="IPR050330">
    <property type="entry name" value="Bact_OuterMem_StrucFunc"/>
</dbReference>
<gene>
    <name evidence="5" type="ORF">KW502_04580</name>
</gene>
<dbReference type="PROSITE" id="PS51123">
    <property type="entry name" value="OMPA_2"/>
    <property type="match status" value="1"/>
</dbReference>
<dbReference type="InterPro" id="IPR006665">
    <property type="entry name" value="OmpA-like"/>
</dbReference>
<dbReference type="PANTHER" id="PTHR30329">
    <property type="entry name" value="STATOR ELEMENT OF FLAGELLAR MOTOR COMPLEX"/>
    <property type="match status" value="1"/>
</dbReference>
<keyword evidence="6" id="KW-1185">Reference proteome</keyword>
<evidence type="ECO:0000313" key="5">
    <source>
        <dbReference type="EMBL" id="MBW2961072.1"/>
    </source>
</evidence>
<feature type="domain" description="OmpA-like" evidence="4">
    <location>
        <begin position="562"/>
        <end position="684"/>
    </location>
</feature>